<dbReference type="EMBL" id="FUWX01000038">
    <property type="protein sequence ID" value="SKA09485.1"/>
    <property type="molecule type" value="Genomic_DNA"/>
</dbReference>
<evidence type="ECO:0000256" key="2">
    <source>
        <dbReference type="SAM" id="Phobius"/>
    </source>
</evidence>
<gene>
    <name evidence="3" type="ORF">SAMN02745174_02534</name>
</gene>
<feature type="transmembrane region" description="Helical" evidence="2">
    <location>
        <begin position="12"/>
        <end position="31"/>
    </location>
</feature>
<keyword evidence="1" id="KW-0175">Coiled coil</keyword>
<evidence type="ECO:0000256" key="1">
    <source>
        <dbReference type="SAM" id="Coils"/>
    </source>
</evidence>
<keyword evidence="2" id="KW-0812">Transmembrane</keyword>
<dbReference type="AlphaFoldDB" id="A0A1T4R0T6"/>
<organism evidence="3 4">
    <name type="scientific">Cetobacterium ceti</name>
    <dbReference type="NCBI Taxonomy" id="180163"/>
    <lineage>
        <taxon>Bacteria</taxon>
        <taxon>Fusobacteriati</taxon>
        <taxon>Fusobacteriota</taxon>
        <taxon>Fusobacteriia</taxon>
        <taxon>Fusobacteriales</taxon>
        <taxon>Fusobacteriaceae</taxon>
        <taxon>Cetobacterium</taxon>
    </lineage>
</organism>
<protein>
    <submittedName>
        <fullName evidence="3">Uncharacterized protein</fullName>
    </submittedName>
</protein>
<name>A0A1T4R0T6_9FUSO</name>
<sequence length="193" mass="21850">MINSLMKNLGRTAKYLIGIGFIIGILLVVALRGNTEENITNKYDAKNTKTVIDGSIELQKMENEKQEKLAENVAIEKSAQAAAAVKINSSNNNTAVELRKTLDVTAIETKKLEMQDKAILDVNKVEEMKMQLELKKLELIQAQKLKNEFELEKLKINKSDLEKKRQVEKIRARAAEKARKEKEDIEILKSIAN</sequence>
<keyword evidence="2" id="KW-1133">Transmembrane helix</keyword>
<feature type="coiled-coil region" evidence="1">
    <location>
        <begin position="122"/>
        <end position="184"/>
    </location>
</feature>
<reference evidence="3 4" key="1">
    <citation type="submission" date="2017-02" db="EMBL/GenBank/DDBJ databases">
        <authorList>
            <person name="Peterson S.W."/>
        </authorList>
    </citation>
    <scope>NUCLEOTIDE SEQUENCE [LARGE SCALE GENOMIC DNA]</scope>
    <source>
        <strain evidence="3 4">ATCC 700028</strain>
    </source>
</reference>
<keyword evidence="2" id="KW-0472">Membrane</keyword>
<accession>A0A1T4R0T6</accession>
<evidence type="ECO:0000313" key="4">
    <source>
        <dbReference type="Proteomes" id="UP000191153"/>
    </source>
</evidence>
<proteinExistence type="predicted"/>
<dbReference type="STRING" id="180163.SAMN02745174_02534"/>
<evidence type="ECO:0000313" key="3">
    <source>
        <dbReference type="EMBL" id="SKA09485.1"/>
    </source>
</evidence>
<dbReference type="RefSeq" id="WP_078694945.1">
    <property type="nucleotide sequence ID" value="NZ_FUWX01000038.1"/>
</dbReference>
<keyword evidence="4" id="KW-1185">Reference proteome</keyword>
<dbReference type="Proteomes" id="UP000191153">
    <property type="component" value="Unassembled WGS sequence"/>
</dbReference>